<dbReference type="EMBL" id="JACGWK010000651">
    <property type="protein sequence ID" value="KAL0295622.1"/>
    <property type="molecule type" value="Genomic_DNA"/>
</dbReference>
<dbReference type="PANTHER" id="PTHR42648">
    <property type="entry name" value="TRANSPOSASE, PUTATIVE-RELATED"/>
    <property type="match status" value="1"/>
</dbReference>
<dbReference type="Gene3D" id="3.30.420.10">
    <property type="entry name" value="Ribonuclease H-like superfamily/Ribonuclease H"/>
    <property type="match status" value="1"/>
</dbReference>
<accession>A0AAW2JM72</accession>
<reference evidence="2" key="1">
    <citation type="submission" date="2020-06" db="EMBL/GenBank/DDBJ databases">
        <authorList>
            <person name="Li T."/>
            <person name="Hu X."/>
            <person name="Zhang T."/>
            <person name="Song X."/>
            <person name="Zhang H."/>
            <person name="Dai N."/>
            <person name="Sheng W."/>
            <person name="Hou X."/>
            <person name="Wei L."/>
        </authorList>
    </citation>
    <scope>NUCLEOTIDE SEQUENCE</scope>
    <source>
        <strain evidence="2">G01</strain>
        <tissue evidence="2">Leaf</tissue>
    </source>
</reference>
<dbReference type="GO" id="GO:0003676">
    <property type="term" value="F:nucleic acid binding"/>
    <property type="evidence" value="ECO:0007669"/>
    <property type="project" value="InterPro"/>
</dbReference>
<protein>
    <recommendedName>
        <fullName evidence="1">Integrase catalytic domain-containing protein</fullName>
    </recommendedName>
</protein>
<dbReference type="InterPro" id="IPR001584">
    <property type="entry name" value="Integrase_cat-core"/>
</dbReference>
<dbReference type="PANTHER" id="PTHR42648:SF27">
    <property type="entry name" value="RNA-DIRECTED DNA POLYMERASE"/>
    <property type="match status" value="1"/>
</dbReference>
<organism evidence="2">
    <name type="scientific">Sesamum angustifolium</name>
    <dbReference type="NCBI Taxonomy" id="2727405"/>
    <lineage>
        <taxon>Eukaryota</taxon>
        <taxon>Viridiplantae</taxon>
        <taxon>Streptophyta</taxon>
        <taxon>Embryophyta</taxon>
        <taxon>Tracheophyta</taxon>
        <taxon>Spermatophyta</taxon>
        <taxon>Magnoliopsida</taxon>
        <taxon>eudicotyledons</taxon>
        <taxon>Gunneridae</taxon>
        <taxon>Pentapetalae</taxon>
        <taxon>asterids</taxon>
        <taxon>lamiids</taxon>
        <taxon>Lamiales</taxon>
        <taxon>Pedaliaceae</taxon>
        <taxon>Sesamum</taxon>
    </lineage>
</organism>
<gene>
    <name evidence="2" type="ORF">Sangu_3192500</name>
</gene>
<dbReference type="InterPro" id="IPR036397">
    <property type="entry name" value="RNaseH_sf"/>
</dbReference>
<evidence type="ECO:0000259" key="1">
    <source>
        <dbReference type="PROSITE" id="PS50994"/>
    </source>
</evidence>
<name>A0AAW2JM72_9LAMI</name>
<dbReference type="InterPro" id="IPR039537">
    <property type="entry name" value="Retrotran_Ty1/copia-like"/>
</dbReference>
<dbReference type="GO" id="GO:0015074">
    <property type="term" value="P:DNA integration"/>
    <property type="evidence" value="ECO:0007669"/>
    <property type="project" value="InterPro"/>
</dbReference>
<dbReference type="PROSITE" id="PS50994">
    <property type="entry name" value="INTEGRASE"/>
    <property type="match status" value="1"/>
</dbReference>
<proteinExistence type="predicted"/>
<sequence>MTKARGGFNYFITFTDDHSWYCYVYSMKYKPEAFKQFKETGLKIENPIYYKITVLQSDQKGEYLKWKFLELLKNNGVFSQWTPSGMPQLNSVSRRMNGTLLDMVWSIKSFTKLPLSFWGYAFETTAKLLNIAPSKTVA</sequence>
<feature type="domain" description="Integrase catalytic" evidence="1">
    <location>
        <begin position="1"/>
        <end position="138"/>
    </location>
</feature>
<dbReference type="InterPro" id="IPR012337">
    <property type="entry name" value="RNaseH-like_sf"/>
</dbReference>
<dbReference type="AlphaFoldDB" id="A0AAW2JM72"/>
<comment type="caution">
    <text evidence="2">The sequence shown here is derived from an EMBL/GenBank/DDBJ whole genome shotgun (WGS) entry which is preliminary data.</text>
</comment>
<reference evidence="2" key="2">
    <citation type="journal article" date="2024" name="Plant">
        <title>Genomic evolution and insights into agronomic trait innovations of Sesamum species.</title>
        <authorList>
            <person name="Miao H."/>
            <person name="Wang L."/>
            <person name="Qu L."/>
            <person name="Liu H."/>
            <person name="Sun Y."/>
            <person name="Le M."/>
            <person name="Wang Q."/>
            <person name="Wei S."/>
            <person name="Zheng Y."/>
            <person name="Lin W."/>
            <person name="Duan Y."/>
            <person name="Cao H."/>
            <person name="Xiong S."/>
            <person name="Wang X."/>
            <person name="Wei L."/>
            <person name="Li C."/>
            <person name="Ma Q."/>
            <person name="Ju M."/>
            <person name="Zhao R."/>
            <person name="Li G."/>
            <person name="Mu C."/>
            <person name="Tian Q."/>
            <person name="Mei H."/>
            <person name="Zhang T."/>
            <person name="Gao T."/>
            <person name="Zhang H."/>
        </authorList>
    </citation>
    <scope>NUCLEOTIDE SEQUENCE</scope>
    <source>
        <strain evidence="2">G01</strain>
    </source>
</reference>
<dbReference type="SUPFAM" id="SSF53098">
    <property type="entry name" value="Ribonuclease H-like"/>
    <property type="match status" value="1"/>
</dbReference>
<evidence type="ECO:0000313" key="2">
    <source>
        <dbReference type="EMBL" id="KAL0295622.1"/>
    </source>
</evidence>